<name>A0ABV8KTL9_9ACTN</name>
<feature type="transmembrane region" description="Helical" evidence="1">
    <location>
        <begin position="21"/>
        <end position="43"/>
    </location>
</feature>
<evidence type="ECO:0000259" key="2">
    <source>
        <dbReference type="Pfam" id="PF26526"/>
    </source>
</evidence>
<reference evidence="4" key="1">
    <citation type="journal article" date="2019" name="Int. J. Syst. Evol. Microbiol.">
        <title>The Global Catalogue of Microorganisms (GCM) 10K type strain sequencing project: providing services to taxonomists for standard genome sequencing and annotation.</title>
        <authorList>
            <consortium name="The Broad Institute Genomics Platform"/>
            <consortium name="The Broad Institute Genome Sequencing Center for Infectious Disease"/>
            <person name="Wu L."/>
            <person name="Ma J."/>
        </authorList>
    </citation>
    <scope>NUCLEOTIDE SEQUENCE [LARGE SCALE GENOMIC DNA]</scope>
    <source>
        <strain evidence="4">2902at01</strain>
    </source>
</reference>
<dbReference type="EMBL" id="JBHSBN010000024">
    <property type="protein sequence ID" value="MFC4109446.1"/>
    <property type="molecule type" value="Genomic_DNA"/>
</dbReference>
<accession>A0ABV8KTL9</accession>
<sequence>MSRQSDAGVDDERPFWRQRGWQLSAGYLALVLCAGVVAVFGAGSDESTGGAGRTTPGQLTVEVGATNSRPAGCRTDDADQSTPVRPPVDVTWRQLNGAGVPSSASAGPLRSTGPLQWCFAHTPMGAVMAANVIPRHMSGAEWRAVTEQQVVPGSGRDVFVALRSSQSDSTRQFTANSLAGFMLLSYTPDSATVRLLIRQPPAVYGATEYVVDWQGGDWKLRARPDGDLHSEFSAVPDVGGFVLWKV</sequence>
<dbReference type="InterPro" id="IPR058488">
    <property type="entry name" value="DUF8175"/>
</dbReference>
<proteinExistence type="predicted"/>
<evidence type="ECO:0000313" key="3">
    <source>
        <dbReference type="EMBL" id="MFC4109446.1"/>
    </source>
</evidence>
<dbReference type="Pfam" id="PF26526">
    <property type="entry name" value="DUF8175"/>
    <property type="match status" value="1"/>
</dbReference>
<keyword evidence="1" id="KW-0812">Transmembrane</keyword>
<comment type="caution">
    <text evidence="3">The sequence shown here is derived from an EMBL/GenBank/DDBJ whole genome shotgun (WGS) entry which is preliminary data.</text>
</comment>
<dbReference type="Proteomes" id="UP001595868">
    <property type="component" value="Unassembled WGS sequence"/>
</dbReference>
<keyword evidence="1" id="KW-0472">Membrane</keyword>
<keyword evidence="1" id="KW-1133">Transmembrane helix</keyword>
<keyword evidence="4" id="KW-1185">Reference proteome</keyword>
<evidence type="ECO:0000256" key="1">
    <source>
        <dbReference type="SAM" id="Phobius"/>
    </source>
</evidence>
<dbReference type="RefSeq" id="WP_377550796.1">
    <property type="nucleotide sequence ID" value="NZ_JBHSBN010000024.1"/>
</dbReference>
<feature type="domain" description="DUF8175" evidence="2">
    <location>
        <begin position="64"/>
        <end position="242"/>
    </location>
</feature>
<organism evidence="3 4">
    <name type="scientific">Micromonospora zhanjiangensis</name>
    <dbReference type="NCBI Taxonomy" id="1522057"/>
    <lineage>
        <taxon>Bacteria</taxon>
        <taxon>Bacillati</taxon>
        <taxon>Actinomycetota</taxon>
        <taxon>Actinomycetes</taxon>
        <taxon>Micromonosporales</taxon>
        <taxon>Micromonosporaceae</taxon>
        <taxon>Micromonospora</taxon>
    </lineage>
</organism>
<gene>
    <name evidence="3" type="ORF">ACFOX0_26385</name>
</gene>
<evidence type="ECO:0000313" key="4">
    <source>
        <dbReference type="Proteomes" id="UP001595868"/>
    </source>
</evidence>
<protein>
    <recommendedName>
        <fullName evidence="2">DUF8175 domain-containing protein</fullName>
    </recommendedName>
</protein>